<evidence type="ECO:0000256" key="3">
    <source>
        <dbReference type="SAM" id="SignalP"/>
    </source>
</evidence>
<feature type="signal peptide" evidence="3">
    <location>
        <begin position="1"/>
        <end position="27"/>
    </location>
</feature>
<feature type="domain" description="DUF2427" evidence="4">
    <location>
        <begin position="58"/>
        <end position="155"/>
    </location>
</feature>
<dbReference type="InterPro" id="IPR018827">
    <property type="entry name" value="YTP1_C"/>
</dbReference>
<name>A0A177A7M4_9PEZI</name>
<feature type="transmembrane region" description="Helical" evidence="2">
    <location>
        <begin position="321"/>
        <end position="340"/>
    </location>
</feature>
<feature type="chain" id="PRO_5015193137" description="Integral membrane protein" evidence="3">
    <location>
        <begin position="28"/>
        <end position="601"/>
    </location>
</feature>
<dbReference type="Proteomes" id="UP000077154">
    <property type="component" value="Unassembled WGS sequence"/>
</dbReference>
<feature type="domain" description="Protein YTP1-like C-terminal" evidence="5">
    <location>
        <begin position="294"/>
        <end position="588"/>
    </location>
</feature>
<keyword evidence="2" id="KW-1133">Transmembrane helix</keyword>
<dbReference type="PANTHER" id="PTHR31685">
    <property type="entry name" value="INTEGRAL MEMBRANE PROTEIN (AFU_ORTHOLOGUE AFUA_6G12730)-RELATED"/>
    <property type="match status" value="1"/>
</dbReference>
<sequence length="601" mass="66399">MRTCPEFTKAAPALLVLFFAIAASAHGDETHMDMGMTATGAGVPLGATPSNATLEVPPSYFRHPEYSHLILAHIALMTIAWVFVLPIAVMLSISRSRLNLLAQSGFFIINLGGVILAMLYNSRTPDLYPHNAHHTIGWLLTWVTVAQICLALITASARLRGGSRNSEEQLPFIQSLQQSVGGHQWANAAENSPGYRFSDDSGHGTEQNDESLRGNSSSSLEDDRDVMNGINRKYYEGEADDLAPSPKKRSRHVLVMKRLRAVLLGKVPLYISSRVTGLLRIFEAIITRTILIQGFVAITTGAVTYAGIFRGRDVFSGLAHFIKGGVFFWYGILTLGRWAGSFADRGWAWNIKPRTTGKSENANTISAEFVESFLIFFYGSTNIFLEHLNAWGEAWSAQDMEHISITIMFIGGGLCGMLIESTRIRNLLNINTPKISLNRPVDSPSMEGEDEESSWQPPKSYKISMNPIPALMVLLLGIMMSSHHQSSMVSTMIHKQWGTLLMGASFARGLTYIIFYLSPPTSFLPSRPPSELITAFCLMACGLVFMASSRDTVVSMEYNNLDAMFVFTVTMGLVSFLMAWIILNVAVKGWAVQKERRCSRL</sequence>
<keyword evidence="2" id="KW-0812">Transmembrane</keyword>
<accession>A0A177A7M4</accession>
<dbReference type="Pfam" id="PF10355">
    <property type="entry name" value="Ytp1"/>
    <property type="match status" value="1"/>
</dbReference>
<gene>
    <name evidence="6" type="ORF">VC83_04626</name>
</gene>
<dbReference type="Pfam" id="PF10348">
    <property type="entry name" value="DUF2427"/>
    <property type="match status" value="1"/>
</dbReference>
<dbReference type="EMBL" id="KV441400">
    <property type="protein sequence ID" value="OAF57251.2"/>
    <property type="molecule type" value="Genomic_DNA"/>
</dbReference>
<feature type="transmembrane region" description="Helical" evidence="2">
    <location>
        <begin position="463"/>
        <end position="480"/>
    </location>
</feature>
<protein>
    <recommendedName>
        <fullName evidence="7">Integral membrane protein</fullName>
    </recommendedName>
</protein>
<feature type="transmembrane region" description="Helical" evidence="2">
    <location>
        <begin position="135"/>
        <end position="155"/>
    </location>
</feature>
<feature type="transmembrane region" description="Helical" evidence="2">
    <location>
        <begin position="563"/>
        <end position="587"/>
    </location>
</feature>
<feature type="transmembrane region" description="Helical" evidence="2">
    <location>
        <begin position="400"/>
        <end position="419"/>
    </location>
</feature>
<keyword evidence="2" id="KW-0472">Membrane</keyword>
<evidence type="ECO:0000313" key="6">
    <source>
        <dbReference type="EMBL" id="OAF57251.2"/>
    </source>
</evidence>
<dbReference type="GeneID" id="36287697"/>
<dbReference type="InterPro" id="IPR018825">
    <property type="entry name" value="DUF2427"/>
</dbReference>
<feature type="region of interest" description="Disordered" evidence="1">
    <location>
        <begin position="439"/>
        <end position="458"/>
    </location>
</feature>
<proteinExistence type="predicted"/>
<dbReference type="VEuPathDB" id="FungiDB:GMDG_03158"/>
<dbReference type="AlphaFoldDB" id="A0A177A7M4"/>
<evidence type="ECO:0000259" key="4">
    <source>
        <dbReference type="Pfam" id="PF10348"/>
    </source>
</evidence>
<evidence type="ECO:0000259" key="5">
    <source>
        <dbReference type="Pfam" id="PF10355"/>
    </source>
</evidence>
<feature type="transmembrane region" description="Helical" evidence="2">
    <location>
        <begin position="361"/>
        <end position="380"/>
    </location>
</feature>
<evidence type="ECO:0000256" key="2">
    <source>
        <dbReference type="SAM" id="Phobius"/>
    </source>
</evidence>
<feature type="transmembrane region" description="Helical" evidence="2">
    <location>
        <begin position="290"/>
        <end position="309"/>
    </location>
</feature>
<dbReference type="PANTHER" id="PTHR31685:SF3">
    <property type="entry name" value="INTEGRAL MEMBRANE PROTEIN (AFU_ORTHOLOGUE AFUA_6G12730)"/>
    <property type="match status" value="1"/>
</dbReference>
<organism evidence="6">
    <name type="scientific">Pseudogymnoascus destructans</name>
    <dbReference type="NCBI Taxonomy" id="655981"/>
    <lineage>
        <taxon>Eukaryota</taxon>
        <taxon>Fungi</taxon>
        <taxon>Dikarya</taxon>
        <taxon>Ascomycota</taxon>
        <taxon>Pezizomycotina</taxon>
        <taxon>Leotiomycetes</taxon>
        <taxon>Thelebolales</taxon>
        <taxon>Thelebolaceae</taxon>
        <taxon>Pseudogymnoascus</taxon>
    </lineage>
</organism>
<feature type="transmembrane region" description="Helical" evidence="2">
    <location>
        <begin position="500"/>
        <end position="518"/>
    </location>
</feature>
<dbReference type="eggNOG" id="ENOG502QW3E">
    <property type="taxonomic scope" value="Eukaryota"/>
</dbReference>
<evidence type="ECO:0000256" key="1">
    <source>
        <dbReference type="SAM" id="MobiDB-lite"/>
    </source>
</evidence>
<feature type="region of interest" description="Disordered" evidence="1">
    <location>
        <begin position="196"/>
        <end position="224"/>
    </location>
</feature>
<feature type="transmembrane region" description="Helical" evidence="2">
    <location>
        <begin position="70"/>
        <end position="93"/>
    </location>
</feature>
<dbReference type="OrthoDB" id="4005299at2759"/>
<evidence type="ECO:0008006" key="7">
    <source>
        <dbReference type="Google" id="ProtNLM"/>
    </source>
</evidence>
<dbReference type="RefSeq" id="XP_024322541.1">
    <property type="nucleotide sequence ID" value="XM_024468255.1"/>
</dbReference>
<feature type="transmembrane region" description="Helical" evidence="2">
    <location>
        <begin position="100"/>
        <end position="120"/>
    </location>
</feature>
<keyword evidence="3" id="KW-0732">Signal</keyword>
<reference evidence="6" key="1">
    <citation type="submission" date="2016-03" db="EMBL/GenBank/DDBJ databases">
        <title>Updated assembly of Pseudogymnoascus destructans, the fungus causing white-nose syndrome of bats.</title>
        <authorList>
            <person name="Palmer J.M."/>
            <person name="Drees K.P."/>
            <person name="Foster J.T."/>
            <person name="Lindner D.L."/>
        </authorList>
    </citation>
    <scope>NUCLEOTIDE SEQUENCE [LARGE SCALE GENOMIC DNA]</scope>
    <source>
        <strain evidence="6">20631-21</strain>
    </source>
</reference>
<feature type="transmembrane region" description="Helical" evidence="2">
    <location>
        <begin position="530"/>
        <end position="548"/>
    </location>
</feature>